<dbReference type="Gene3D" id="3.90.550.10">
    <property type="entry name" value="Spore Coat Polysaccharide Biosynthesis Protein SpsA, Chain A"/>
    <property type="match status" value="1"/>
</dbReference>
<evidence type="ECO:0000313" key="5">
    <source>
        <dbReference type="Proteomes" id="UP000279057"/>
    </source>
</evidence>
<dbReference type="AlphaFoldDB" id="A0A3M4MY06"/>
<evidence type="ECO:0000256" key="2">
    <source>
        <dbReference type="SAM" id="Coils"/>
    </source>
</evidence>
<feature type="domain" description="Glycosyltransferase 2-like" evidence="3">
    <location>
        <begin position="1066"/>
        <end position="1150"/>
    </location>
</feature>
<keyword evidence="1" id="KW-0997">Cell inner membrane</keyword>
<organism evidence="4 5">
    <name type="scientific">Pseudomonas savastanoi pv. glycinea</name>
    <name type="common">Pseudomonas syringae pv. glycinea</name>
    <dbReference type="NCBI Taxonomy" id="318"/>
    <lineage>
        <taxon>Bacteria</taxon>
        <taxon>Pseudomonadati</taxon>
        <taxon>Pseudomonadota</taxon>
        <taxon>Gammaproteobacteria</taxon>
        <taxon>Pseudomonadales</taxon>
        <taxon>Pseudomonadaceae</taxon>
        <taxon>Pseudomonas</taxon>
    </lineage>
</organism>
<keyword evidence="1" id="KW-1003">Cell membrane</keyword>
<accession>A0A3M4MY06</accession>
<dbReference type="EMBL" id="RBOM01000169">
    <property type="protein sequence ID" value="RMM63507.1"/>
    <property type="molecule type" value="Genomic_DNA"/>
</dbReference>
<dbReference type="SUPFAM" id="SSF53448">
    <property type="entry name" value="Nucleotide-diphospho-sugar transferases"/>
    <property type="match status" value="1"/>
</dbReference>
<dbReference type="InterPro" id="IPR029044">
    <property type="entry name" value="Nucleotide-diphossugar_trans"/>
</dbReference>
<protein>
    <recommendedName>
        <fullName evidence="3">Glycosyltransferase 2-like domain-containing protein</fullName>
    </recommendedName>
</protein>
<dbReference type="PANTHER" id="PTHR41244">
    <property type="entry name" value="RHAMNAN SYNTHESIS F"/>
    <property type="match status" value="1"/>
</dbReference>
<keyword evidence="1" id="KW-0472">Membrane</keyword>
<feature type="coiled-coil region" evidence="2">
    <location>
        <begin position="142"/>
        <end position="169"/>
    </location>
</feature>
<evidence type="ECO:0000256" key="1">
    <source>
        <dbReference type="ARBA" id="ARBA00022519"/>
    </source>
</evidence>
<proteinExistence type="predicted"/>
<dbReference type="InterPro" id="IPR032719">
    <property type="entry name" value="WbsX"/>
</dbReference>
<dbReference type="RefSeq" id="WP_011167826.1">
    <property type="nucleotide sequence ID" value="NZ_RBOM01000169.1"/>
</dbReference>
<dbReference type="Proteomes" id="UP000279057">
    <property type="component" value="Unassembled WGS sequence"/>
</dbReference>
<sequence length="1262" mass="145512">MNDKSLLSIANEKFKLGKLKDAIKYYELARNENPKLEKIASYNIDYAKRKLKDKGKTIETPQDKLFKKVSKQRKKVINTLKNSIHDKELTLKIIERGPGDKIAFNSSVYLAMYPDIESAINDHVFTSAKQHFEMFGKNENRVHSYQSYIDKLKQELNVLKAEFRAIENLFSQDEWPTSLDETAENYSIAAIPFYLENSSHINFNESIEDMRIGVYLHLYYTDLLGAISKHLNNIPLAFDLFISTPHELDHKKLRKIVSDSVTNVKEISIKHVPNRGRDIAPFIIEFGNELQAYDAICHIHTKKSEHTKGLSDWGDDILSSLLGSREDVKKILTLLKGDAKIIYPEGQNYYMKDPTGWSENHEIAKHILSDHLETDISNFPKAEFPEGSMFWARQEGIQSFLNIPLDWEDFPEEPIPTDGTLAHALERIILISAYAAPGRIFKLIKNDYLDNKFYYEHRKSYAGKIKENTVKILSFYLPQFHPIPENDEWHGKGFTEWTKVKASNPLFKGHYQQHRPHEDIGYYLLDSPAILKKQASLMHDAGVHGQIFYHYWFSGKLILEEPIKMLLKNKDIEMPFCFCWANENWTKRWDGNDAEVLLAQHYSASDATDFINYLIPFLKDERYIKIGGRPVLYIYRPSSIPDPQQYVNIWNKICAQHGIPPLYITAILTRGAHDPRDYGMDGALERVLHDWTGGNAPEIKDSLQKYWPVNGSVLDYGDVAAYYAGQDAPKEFEYFRSLVPTWDNTARYGSESYVVHESTPEKFQGWLEQSIAFTKANLPEDRHLVVINAWNEWAEGAHLEPDTYSGYAYLNSVGRVLSGIKYLDDKPTALGTNAKLIVEIELPTYLTNNLELDKFVSTKFFKHLAEAIKHCKHAIYIKNAEAVRILKELKCHVKHDLPEKTDCKIQFRQLALISDTFLAEILKTHNIFKDSVVISNEYGRHHQLQEYYGLDSVTAESAYENSVILIPDDRKSGTYKISHKARAFSTQTSTLLTAELPEITTIIRFHKNDSIFELKNALLSLSAVHSCIVRPVICAQDLKPNQLKDLIQLCAKFEYKGLTGVKINKFSSKNNNGDIRAKLLHDGLQAAKSRYVAFLDHDDLMMCNSYSYLVNRLSVTGKAVSFGRVYDTSYESNKEKLIKRNKTYEYGFTYHEFLDVNHAPLHSFMMDTTKIDISSLHYFEDQKFMEDYYLTLQVFDENNTDWASLQDNFYVGDYLHCTDRSHTLAISDTVSRDTVITNIEFEKCKKRVEDLKVEIKKKLNGH</sequence>
<dbReference type="Gene3D" id="3.20.20.80">
    <property type="entry name" value="Glycosidases"/>
    <property type="match status" value="1"/>
</dbReference>
<dbReference type="Pfam" id="PF05045">
    <property type="entry name" value="RgpF"/>
    <property type="match status" value="1"/>
</dbReference>
<keyword evidence="2" id="KW-0175">Coiled coil</keyword>
<evidence type="ECO:0000313" key="4">
    <source>
        <dbReference type="EMBL" id="RMM63507.1"/>
    </source>
</evidence>
<gene>
    <name evidence="4" type="ORF">ALQ74_00812</name>
</gene>
<evidence type="ECO:0000259" key="3">
    <source>
        <dbReference type="Pfam" id="PF00535"/>
    </source>
</evidence>
<dbReference type="CDD" id="cd11579">
    <property type="entry name" value="Glyco_tran_WbsX"/>
    <property type="match status" value="1"/>
</dbReference>
<dbReference type="Pfam" id="PF00535">
    <property type="entry name" value="Glycos_transf_2"/>
    <property type="match status" value="1"/>
</dbReference>
<comment type="caution">
    <text evidence="4">The sequence shown here is derived from an EMBL/GenBank/DDBJ whole genome shotgun (WGS) entry which is preliminary data.</text>
</comment>
<name>A0A3M4MY06_PSESG</name>
<dbReference type="InterPro" id="IPR007739">
    <property type="entry name" value="RgpF"/>
</dbReference>
<dbReference type="PANTHER" id="PTHR41244:SF1">
    <property type="entry name" value="GLYCOSYLTRANSFERASE"/>
    <property type="match status" value="1"/>
</dbReference>
<dbReference type="InterPro" id="IPR001173">
    <property type="entry name" value="Glyco_trans_2-like"/>
</dbReference>
<dbReference type="Pfam" id="PF14307">
    <property type="entry name" value="Glyco_tran_WbsX"/>
    <property type="match status" value="1"/>
</dbReference>
<reference evidence="4 5" key="1">
    <citation type="submission" date="2018-08" db="EMBL/GenBank/DDBJ databases">
        <title>Recombination of ecologically and evolutionarily significant loci maintains genetic cohesion in the Pseudomonas syringae species complex.</title>
        <authorList>
            <person name="Dillon M."/>
            <person name="Thakur S."/>
            <person name="Almeida R.N.D."/>
            <person name="Weir B.S."/>
            <person name="Guttman D.S."/>
        </authorList>
    </citation>
    <scope>NUCLEOTIDE SEQUENCE [LARGE SCALE GENOMIC DNA]</scope>
    <source>
        <strain evidence="4 5">ICMP 4332</strain>
    </source>
</reference>